<reference evidence="12 14" key="1">
    <citation type="journal article" date="2011" name="Science">
        <title>Comparative functional genomics of the fission yeasts.</title>
        <authorList>
            <person name="Rhind N."/>
            <person name="Chen Z."/>
            <person name="Yassour M."/>
            <person name="Thompson D.A."/>
            <person name="Haas B.J."/>
            <person name="Habib N."/>
            <person name="Wapinski I."/>
            <person name="Roy S."/>
            <person name="Lin M.F."/>
            <person name="Heiman D.I."/>
            <person name="Young S.K."/>
            <person name="Furuya K."/>
            <person name="Guo Y."/>
            <person name="Pidoux A."/>
            <person name="Chen H.M."/>
            <person name="Robbertse B."/>
            <person name="Goldberg J.M."/>
            <person name="Aoki K."/>
            <person name="Bayne E.H."/>
            <person name="Berlin A.M."/>
            <person name="Desjardins C.A."/>
            <person name="Dobbs E."/>
            <person name="Dukaj L."/>
            <person name="Fan L."/>
            <person name="FitzGerald M.G."/>
            <person name="French C."/>
            <person name="Gujja S."/>
            <person name="Hansen K."/>
            <person name="Keifenheim D."/>
            <person name="Levin J.Z."/>
            <person name="Mosher R.A."/>
            <person name="Mueller C.A."/>
            <person name="Pfiffner J."/>
            <person name="Priest M."/>
            <person name="Russ C."/>
            <person name="Smialowska A."/>
            <person name="Swoboda P."/>
            <person name="Sykes S.M."/>
            <person name="Vaughn M."/>
            <person name="Vengrova S."/>
            <person name="Yoder R."/>
            <person name="Zeng Q."/>
            <person name="Allshire R."/>
            <person name="Baulcombe D."/>
            <person name="Birren B.W."/>
            <person name="Brown W."/>
            <person name="Ekwall K."/>
            <person name="Kellis M."/>
            <person name="Leatherwood J."/>
            <person name="Levin H."/>
            <person name="Margalit H."/>
            <person name="Martienssen R."/>
            <person name="Nieduszynski C.A."/>
            <person name="Spatafora J.W."/>
            <person name="Friedman N."/>
            <person name="Dalgaard J.Z."/>
            <person name="Baumann P."/>
            <person name="Niki H."/>
            <person name="Regev A."/>
            <person name="Nusbaum C."/>
        </authorList>
    </citation>
    <scope>NUCLEOTIDE SEQUENCE [LARGE SCALE GENOMIC DNA]</scope>
    <source>
        <strain evidence="14">yFS275 / FY16936</strain>
    </source>
</reference>
<evidence type="ECO:0000256" key="9">
    <source>
        <dbReference type="PROSITE-ProRule" id="PRU10141"/>
    </source>
</evidence>
<proteinExistence type="predicted"/>
<feature type="compositionally biased region" description="Polar residues" evidence="10">
    <location>
        <begin position="21"/>
        <end position="31"/>
    </location>
</feature>
<feature type="region of interest" description="Disordered" evidence="10">
    <location>
        <begin position="548"/>
        <end position="588"/>
    </location>
</feature>
<dbReference type="InterPro" id="IPR000719">
    <property type="entry name" value="Prot_kinase_dom"/>
</dbReference>
<dbReference type="SMART" id="SM00220">
    <property type="entry name" value="S_TKc"/>
    <property type="match status" value="1"/>
</dbReference>
<evidence type="ECO:0000313" key="13">
    <source>
        <dbReference type="JaponicusDB" id="SJAG_04268"/>
    </source>
</evidence>
<evidence type="ECO:0000256" key="7">
    <source>
        <dbReference type="ARBA" id="ARBA00047899"/>
    </source>
</evidence>
<keyword evidence="5 12" id="KW-0418">Kinase</keyword>
<accession>B6K6D8</accession>
<dbReference type="JaponicusDB" id="SJAG_04268">
    <property type="gene designation" value="oca2"/>
</dbReference>
<gene>
    <name evidence="13" type="primary">oca2</name>
    <name evidence="12" type="ORF">SJAG_04268</name>
</gene>
<feature type="domain" description="Protein kinase" evidence="11">
    <location>
        <begin position="310"/>
        <end position="634"/>
    </location>
</feature>
<feature type="compositionally biased region" description="Low complexity" evidence="10">
    <location>
        <begin position="149"/>
        <end position="164"/>
    </location>
</feature>
<keyword evidence="2" id="KW-0723">Serine/threonine-protein kinase</keyword>
<dbReference type="Pfam" id="PF00069">
    <property type="entry name" value="Pkinase"/>
    <property type="match status" value="1"/>
</dbReference>
<evidence type="ECO:0000313" key="14">
    <source>
        <dbReference type="Proteomes" id="UP000001744"/>
    </source>
</evidence>
<dbReference type="EC" id="2.7.11.1" evidence="1"/>
<dbReference type="VEuPathDB" id="FungiDB:SJAG_04268"/>
<feature type="compositionally biased region" description="Basic and acidic residues" evidence="10">
    <location>
        <begin position="74"/>
        <end position="89"/>
    </location>
</feature>
<feature type="region of interest" description="Disordered" evidence="10">
    <location>
        <begin position="1"/>
        <end position="89"/>
    </location>
</feature>
<keyword evidence="4 9" id="KW-0547">Nucleotide-binding</keyword>
<evidence type="ECO:0000256" key="4">
    <source>
        <dbReference type="ARBA" id="ARBA00022741"/>
    </source>
</evidence>
<dbReference type="OMA" id="HIAPSIN"/>
<feature type="region of interest" description="Disordered" evidence="10">
    <location>
        <begin position="226"/>
        <end position="299"/>
    </location>
</feature>
<dbReference type="GO" id="GO:0004674">
    <property type="term" value="F:protein serine/threonine kinase activity"/>
    <property type="evidence" value="ECO:0000318"/>
    <property type="project" value="GO_Central"/>
</dbReference>
<evidence type="ECO:0000256" key="5">
    <source>
        <dbReference type="ARBA" id="ARBA00022777"/>
    </source>
</evidence>
<keyword evidence="6 9" id="KW-0067">ATP-binding</keyword>
<name>B6K6D8_SCHJY</name>
<evidence type="ECO:0000256" key="6">
    <source>
        <dbReference type="ARBA" id="ARBA00022840"/>
    </source>
</evidence>
<evidence type="ECO:0000256" key="10">
    <source>
        <dbReference type="SAM" id="MobiDB-lite"/>
    </source>
</evidence>
<dbReference type="PANTHER" id="PTHR24343:SF137">
    <property type="entry name" value="SERINE_THREONINE-PROTEIN KINASE HRK1"/>
    <property type="match status" value="1"/>
</dbReference>
<feature type="region of interest" description="Disordered" evidence="10">
    <location>
        <begin position="123"/>
        <end position="214"/>
    </location>
</feature>
<dbReference type="Gene3D" id="3.30.200.20">
    <property type="entry name" value="Phosphorylase Kinase, domain 1"/>
    <property type="match status" value="1"/>
</dbReference>
<dbReference type="GO" id="GO:0000122">
    <property type="term" value="P:negative regulation of transcription by RNA polymerase II"/>
    <property type="evidence" value="ECO:0007669"/>
    <property type="project" value="EnsemblFungi"/>
</dbReference>
<evidence type="ECO:0000256" key="8">
    <source>
        <dbReference type="ARBA" id="ARBA00048679"/>
    </source>
</evidence>
<dbReference type="InterPro" id="IPR011009">
    <property type="entry name" value="Kinase-like_dom_sf"/>
</dbReference>
<keyword evidence="14" id="KW-1185">Reference proteome</keyword>
<evidence type="ECO:0000256" key="1">
    <source>
        <dbReference type="ARBA" id="ARBA00012513"/>
    </source>
</evidence>
<feature type="compositionally biased region" description="Basic residues" evidence="10">
    <location>
        <begin position="251"/>
        <end position="264"/>
    </location>
</feature>
<dbReference type="AlphaFoldDB" id="B6K6D8"/>
<dbReference type="Proteomes" id="UP000001744">
    <property type="component" value="Unassembled WGS sequence"/>
</dbReference>
<dbReference type="GO" id="GO:0005524">
    <property type="term" value="F:ATP binding"/>
    <property type="evidence" value="ECO:0007669"/>
    <property type="project" value="UniProtKB-UniRule"/>
</dbReference>
<dbReference type="PROSITE" id="PS00107">
    <property type="entry name" value="PROTEIN_KINASE_ATP"/>
    <property type="match status" value="1"/>
</dbReference>
<evidence type="ECO:0000256" key="3">
    <source>
        <dbReference type="ARBA" id="ARBA00022679"/>
    </source>
</evidence>
<feature type="binding site" evidence="9">
    <location>
        <position position="339"/>
    </location>
    <ligand>
        <name>ATP</name>
        <dbReference type="ChEBI" id="CHEBI:30616"/>
    </ligand>
</feature>
<dbReference type="EMBL" id="KE651167">
    <property type="protein sequence ID" value="EEB09092.2"/>
    <property type="molecule type" value="Genomic_DNA"/>
</dbReference>
<dbReference type="PANTHER" id="PTHR24343">
    <property type="entry name" value="SERINE/THREONINE KINASE"/>
    <property type="match status" value="1"/>
</dbReference>
<dbReference type="SUPFAM" id="SSF56112">
    <property type="entry name" value="Protein kinase-like (PK-like)"/>
    <property type="match status" value="1"/>
</dbReference>
<feature type="compositionally biased region" description="Polar residues" evidence="10">
    <location>
        <begin position="179"/>
        <end position="192"/>
    </location>
</feature>
<dbReference type="Gene3D" id="1.10.510.10">
    <property type="entry name" value="Transferase(Phosphotransferase) domain 1"/>
    <property type="match status" value="1"/>
</dbReference>
<evidence type="ECO:0000313" key="12">
    <source>
        <dbReference type="EMBL" id="EEB09092.2"/>
    </source>
</evidence>
<feature type="compositionally biased region" description="Polar residues" evidence="10">
    <location>
        <begin position="39"/>
        <end position="53"/>
    </location>
</feature>
<protein>
    <recommendedName>
        <fullName evidence="1">non-specific serine/threonine protein kinase</fullName>
        <ecNumber evidence="1">2.7.11.1</ecNumber>
    </recommendedName>
</protein>
<evidence type="ECO:0000256" key="2">
    <source>
        <dbReference type="ARBA" id="ARBA00022527"/>
    </source>
</evidence>
<dbReference type="HOGENOM" id="CLU_000288_82_2_1"/>
<dbReference type="RefSeq" id="XP_002175385.2">
    <property type="nucleotide sequence ID" value="XM_002175349.2"/>
</dbReference>
<dbReference type="InterPro" id="IPR017441">
    <property type="entry name" value="Protein_kinase_ATP_BS"/>
</dbReference>
<dbReference type="GeneID" id="7052530"/>
<comment type="catalytic activity">
    <reaction evidence="8">
        <text>L-seryl-[protein] + ATP = O-phospho-L-seryl-[protein] + ADP + H(+)</text>
        <dbReference type="Rhea" id="RHEA:17989"/>
        <dbReference type="Rhea" id="RHEA-COMP:9863"/>
        <dbReference type="Rhea" id="RHEA-COMP:11604"/>
        <dbReference type="ChEBI" id="CHEBI:15378"/>
        <dbReference type="ChEBI" id="CHEBI:29999"/>
        <dbReference type="ChEBI" id="CHEBI:30616"/>
        <dbReference type="ChEBI" id="CHEBI:83421"/>
        <dbReference type="ChEBI" id="CHEBI:456216"/>
        <dbReference type="EC" id="2.7.11.1"/>
    </reaction>
</comment>
<organism evidence="12 14">
    <name type="scientific">Schizosaccharomyces japonicus (strain yFS275 / FY16936)</name>
    <name type="common">Fission yeast</name>
    <dbReference type="NCBI Taxonomy" id="402676"/>
    <lineage>
        <taxon>Eukaryota</taxon>
        <taxon>Fungi</taxon>
        <taxon>Dikarya</taxon>
        <taxon>Ascomycota</taxon>
        <taxon>Taphrinomycotina</taxon>
        <taxon>Schizosaccharomycetes</taxon>
        <taxon>Schizosaccharomycetales</taxon>
        <taxon>Schizosaccharomycetaceae</taxon>
        <taxon>Schizosaccharomyces</taxon>
    </lineage>
</organism>
<dbReference type="InterPro" id="IPR008271">
    <property type="entry name" value="Ser/Thr_kinase_AS"/>
</dbReference>
<feature type="compositionally biased region" description="Polar residues" evidence="10">
    <location>
        <begin position="564"/>
        <end position="584"/>
    </location>
</feature>
<dbReference type="PROSITE" id="PS50011">
    <property type="entry name" value="PROTEIN_KINASE_DOM"/>
    <property type="match status" value="1"/>
</dbReference>
<dbReference type="FunFam" id="1.10.510.10:FF:000595">
    <property type="entry name" value="Protein kinase, putative (AFU_orthologue AFUA_5G11840)"/>
    <property type="match status" value="1"/>
</dbReference>
<sequence length="672" mass="75650">MMSVKKPQFSLTVDDDDSDRNSPVPSLNQTFEKMHMSHGSLTSGASTPTSPHGSSGAEDEEQPTGPYPRVQSPIREDNHIDPSLIEHRVRASGAKNFEMISLPPSRIPSHDDDELHHIEDVFTPHKTTGSPKTPRASASFHIQPPHHLSNLSQSSVASSSPASSIDGEGAHEHTRRPTYSRSTSGYLSSESLNGDPANPYSRTRRTPQAQSLSDIPAQFIFKKTNHAHKGKHGSFTSLRSLLPKEHNKHDKHDKHDKHEKHEKHDHHGSSLDLKRFFKSHQKSEKKDLSKSKSYANLREDQHNTLQRKYGKFGKILGTGAGGSVRIMKRSADGKVFAVKEFRARRPSESEREYARKVTAEFCIGSALHHTNIIETLDIIEEGKKFYEVMEYAPYDMFSIVMSGKMSSMEVYCCFRQLLAGVAYLHSMGLAHRDLKLDNLVMDDHWFVKIIDFGSAAVFKYPFEADIVEASGVVGSDPYLAPETLVRKTYDPRAVDIWSCAIIFCCFALRRFPWKIPKMTDPSFRLFCAKSPADAHYLEDLAQESKTQHVIEHGSAIPSTSSSSPVRAQQHPQNSPSTPHVSANSTEHHAKKEVFGPWRLLRLLPRESRPVVSHMLDLNPKSRYGIHQTLADPFISQIQWCHMENHKVLHPPNHKHTLVEPDSILNTIHKPPK</sequence>
<comment type="catalytic activity">
    <reaction evidence="7">
        <text>L-threonyl-[protein] + ATP = O-phospho-L-threonyl-[protein] + ADP + H(+)</text>
        <dbReference type="Rhea" id="RHEA:46608"/>
        <dbReference type="Rhea" id="RHEA-COMP:11060"/>
        <dbReference type="Rhea" id="RHEA-COMP:11605"/>
        <dbReference type="ChEBI" id="CHEBI:15378"/>
        <dbReference type="ChEBI" id="CHEBI:30013"/>
        <dbReference type="ChEBI" id="CHEBI:30616"/>
        <dbReference type="ChEBI" id="CHEBI:61977"/>
        <dbReference type="ChEBI" id="CHEBI:456216"/>
        <dbReference type="EC" id="2.7.11.1"/>
    </reaction>
</comment>
<feature type="compositionally biased region" description="Basic and acidic residues" evidence="10">
    <location>
        <begin position="265"/>
        <end position="290"/>
    </location>
</feature>
<dbReference type="PROSITE" id="PS00108">
    <property type="entry name" value="PROTEIN_KINASE_ST"/>
    <property type="match status" value="1"/>
</dbReference>
<dbReference type="STRING" id="402676.B6K6D8"/>
<dbReference type="eggNOG" id="KOG0590">
    <property type="taxonomic scope" value="Eukaryota"/>
</dbReference>
<dbReference type="GO" id="GO:0006808">
    <property type="term" value="P:regulation of nitrogen utilization"/>
    <property type="evidence" value="ECO:0007669"/>
    <property type="project" value="EnsemblFungi"/>
</dbReference>
<evidence type="ECO:0000259" key="11">
    <source>
        <dbReference type="PROSITE" id="PS50011"/>
    </source>
</evidence>
<dbReference type="OrthoDB" id="6513151at2759"/>
<keyword evidence="3" id="KW-0808">Transferase</keyword>